<protein>
    <submittedName>
        <fullName evidence="5">LuxR C-terminal-related transcriptional regulator</fullName>
    </submittedName>
</protein>
<dbReference type="SUPFAM" id="SSF46894">
    <property type="entry name" value="C-terminal effector domain of the bipartite response regulators"/>
    <property type="match status" value="1"/>
</dbReference>
<dbReference type="InterPro" id="IPR036388">
    <property type="entry name" value="WH-like_DNA-bd_sf"/>
</dbReference>
<dbReference type="Proteomes" id="UP001523262">
    <property type="component" value="Unassembled WGS sequence"/>
</dbReference>
<dbReference type="PRINTS" id="PR00038">
    <property type="entry name" value="HTHLUXR"/>
</dbReference>
<sequence>MERKVEQLLLKGFGLLVDLREPFVKEWKQVISSSKYQNISLVDQFDSMIQFAFEQIKAEESPSVDSFILSLLAEWQNRFSTLHDEYESIFLVTAIENMFHKLLASIPSTTFLDHQAIQVFFSRILDHSLLTQDLEDRIEKWMRIVMSTNILPMVWLAIVKTEQIDFKVEKVVCSSPNDVEKHLIEMCLSLKANQIDHLSLAITRLLGDGKVHNKVVQIPCLNDILLICIQDGEFSVTEQQTEFIKGMYLRQLKLHHLESKMEWKDASLLFLQRLIQARSADCAVQAITQGIVDYMPFKRCALFLYNHVENKGVGVSGYNVSNRSIQKIREAIFQLPLINNYLSSLNHSQPIYFSNASDVLPKKYVQEYRLKSIVVLPISVPTESKLLGIVLLDQGEDSQFEVTTQTLTTLIKFGHYAGELLYSIWDEALQQFGSPNCVLTQREKEVLKLIAEGATINESAQQLHLSSYTVRDYVSVIIQKLAAKNRTDAAVKALRMKLIS</sequence>
<dbReference type="SUPFAM" id="SSF55781">
    <property type="entry name" value="GAF domain-like"/>
    <property type="match status" value="1"/>
</dbReference>
<feature type="domain" description="HTH luxR-type" evidence="4">
    <location>
        <begin position="432"/>
        <end position="497"/>
    </location>
</feature>
<dbReference type="InterPro" id="IPR029016">
    <property type="entry name" value="GAF-like_dom_sf"/>
</dbReference>
<dbReference type="InterPro" id="IPR003018">
    <property type="entry name" value="GAF"/>
</dbReference>
<dbReference type="Pfam" id="PF01590">
    <property type="entry name" value="GAF"/>
    <property type="match status" value="1"/>
</dbReference>
<dbReference type="InterPro" id="IPR000792">
    <property type="entry name" value="Tscrpt_reg_LuxR_C"/>
</dbReference>
<proteinExistence type="predicted"/>
<keyword evidence="3" id="KW-0804">Transcription</keyword>
<comment type="caution">
    <text evidence="5">The sequence shown here is derived from an EMBL/GenBank/DDBJ whole genome shotgun (WGS) entry which is preliminary data.</text>
</comment>
<name>A0ABT0WCA0_9BACI</name>
<dbReference type="EMBL" id="JAMQCR010000001">
    <property type="protein sequence ID" value="MCM2533916.1"/>
    <property type="molecule type" value="Genomic_DNA"/>
</dbReference>
<dbReference type="InterPro" id="IPR016032">
    <property type="entry name" value="Sig_transdc_resp-reg_C-effctor"/>
</dbReference>
<dbReference type="PANTHER" id="PTHR44688:SF16">
    <property type="entry name" value="DNA-BINDING TRANSCRIPTIONAL ACTIVATOR DEVR_DOSR"/>
    <property type="match status" value="1"/>
</dbReference>
<keyword evidence="6" id="KW-1185">Reference proteome</keyword>
<dbReference type="SMART" id="SM00421">
    <property type="entry name" value="HTH_LUXR"/>
    <property type="match status" value="1"/>
</dbReference>
<evidence type="ECO:0000313" key="6">
    <source>
        <dbReference type="Proteomes" id="UP001523262"/>
    </source>
</evidence>
<evidence type="ECO:0000259" key="4">
    <source>
        <dbReference type="PROSITE" id="PS50043"/>
    </source>
</evidence>
<reference evidence="5 6" key="1">
    <citation type="submission" date="2022-06" db="EMBL/GenBank/DDBJ databases">
        <authorList>
            <person name="Jeon C.O."/>
        </authorList>
    </citation>
    <scope>NUCLEOTIDE SEQUENCE [LARGE SCALE GENOMIC DNA]</scope>
    <source>
        <strain evidence="5 6">KCTC 13943</strain>
    </source>
</reference>
<dbReference type="CDD" id="cd06170">
    <property type="entry name" value="LuxR_C_like"/>
    <property type="match status" value="1"/>
</dbReference>
<keyword evidence="1" id="KW-0805">Transcription regulation</keyword>
<keyword evidence="2" id="KW-0238">DNA-binding</keyword>
<accession>A0ABT0WCA0</accession>
<dbReference type="PROSITE" id="PS50043">
    <property type="entry name" value="HTH_LUXR_2"/>
    <property type="match status" value="1"/>
</dbReference>
<dbReference type="Gene3D" id="1.10.10.10">
    <property type="entry name" value="Winged helix-like DNA-binding domain superfamily/Winged helix DNA-binding domain"/>
    <property type="match status" value="1"/>
</dbReference>
<evidence type="ECO:0000313" key="5">
    <source>
        <dbReference type="EMBL" id="MCM2533916.1"/>
    </source>
</evidence>
<evidence type="ECO:0000256" key="2">
    <source>
        <dbReference type="ARBA" id="ARBA00023125"/>
    </source>
</evidence>
<evidence type="ECO:0000256" key="3">
    <source>
        <dbReference type="ARBA" id="ARBA00023163"/>
    </source>
</evidence>
<gene>
    <name evidence="5" type="ORF">NDK43_18040</name>
</gene>
<organism evidence="5 6">
    <name type="scientific">Neobacillus pocheonensis</name>
    <dbReference type="NCBI Taxonomy" id="363869"/>
    <lineage>
        <taxon>Bacteria</taxon>
        <taxon>Bacillati</taxon>
        <taxon>Bacillota</taxon>
        <taxon>Bacilli</taxon>
        <taxon>Bacillales</taxon>
        <taxon>Bacillaceae</taxon>
        <taxon>Neobacillus</taxon>
    </lineage>
</organism>
<dbReference type="Gene3D" id="3.30.450.40">
    <property type="match status" value="1"/>
</dbReference>
<dbReference type="PANTHER" id="PTHR44688">
    <property type="entry name" value="DNA-BINDING TRANSCRIPTIONAL ACTIVATOR DEVR_DOSR"/>
    <property type="match status" value="1"/>
</dbReference>
<evidence type="ECO:0000256" key="1">
    <source>
        <dbReference type="ARBA" id="ARBA00023015"/>
    </source>
</evidence>
<dbReference type="Pfam" id="PF00196">
    <property type="entry name" value="GerE"/>
    <property type="match status" value="1"/>
</dbReference>